<dbReference type="AlphaFoldDB" id="A0A803MYM8"/>
<evidence type="ECO:0000313" key="4">
    <source>
        <dbReference type="Proteomes" id="UP000596660"/>
    </source>
</evidence>
<keyword evidence="1" id="KW-0472">Membrane</keyword>
<feature type="transmembrane region" description="Helical" evidence="1">
    <location>
        <begin position="581"/>
        <end position="603"/>
    </location>
</feature>
<reference evidence="3" key="2">
    <citation type="submission" date="2021-03" db="UniProtKB">
        <authorList>
            <consortium name="EnsemblPlants"/>
        </authorList>
    </citation>
    <scope>IDENTIFICATION</scope>
</reference>
<dbReference type="Gramene" id="AUR62037308-RA">
    <property type="protein sequence ID" value="AUR62037308-RA:cds"/>
    <property type="gene ID" value="AUR62037308"/>
</dbReference>
<dbReference type="GO" id="GO:0005783">
    <property type="term" value="C:endoplasmic reticulum"/>
    <property type="evidence" value="ECO:0007669"/>
    <property type="project" value="TreeGrafter"/>
</dbReference>
<evidence type="ECO:0000313" key="3">
    <source>
        <dbReference type="EnsemblPlants" id="AUR62037308-RA:cds"/>
    </source>
</evidence>
<dbReference type="PANTHER" id="PTHR45662:SF2">
    <property type="entry name" value="PHOSPHATIDYLINOSITOL-3-PHOSPHATASE SAC1"/>
    <property type="match status" value="1"/>
</dbReference>
<reference evidence="3" key="1">
    <citation type="journal article" date="2017" name="Nature">
        <title>The genome of Chenopodium quinoa.</title>
        <authorList>
            <person name="Jarvis D.E."/>
            <person name="Ho Y.S."/>
            <person name="Lightfoot D.J."/>
            <person name="Schmoeckel S.M."/>
            <person name="Li B."/>
            <person name="Borm T.J.A."/>
            <person name="Ohyanagi H."/>
            <person name="Mineta K."/>
            <person name="Michell C.T."/>
            <person name="Saber N."/>
            <person name="Kharbatia N.M."/>
            <person name="Rupper R.R."/>
            <person name="Sharp A.R."/>
            <person name="Dally N."/>
            <person name="Boughton B.A."/>
            <person name="Woo Y.H."/>
            <person name="Gao G."/>
            <person name="Schijlen E.G.W.M."/>
            <person name="Guo X."/>
            <person name="Momin A.A."/>
            <person name="Negrao S."/>
            <person name="Al-Babili S."/>
            <person name="Gehring C."/>
            <person name="Roessner U."/>
            <person name="Jung C."/>
            <person name="Murphy K."/>
            <person name="Arold S.T."/>
            <person name="Gojobori T."/>
            <person name="van der Linden C.G."/>
            <person name="van Loo E.N."/>
            <person name="Jellen E.N."/>
            <person name="Maughan P.J."/>
            <person name="Tester M."/>
        </authorList>
    </citation>
    <scope>NUCLEOTIDE SEQUENCE [LARGE SCALE GENOMIC DNA]</scope>
    <source>
        <strain evidence="3">cv. PI 614886</strain>
    </source>
</reference>
<dbReference type="Pfam" id="PF02383">
    <property type="entry name" value="Syja_N"/>
    <property type="match status" value="1"/>
</dbReference>
<keyword evidence="1" id="KW-1133">Transmembrane helix</keyword>
<keyword evidence="4" id="KW-1185">Reference proteome</keyword>
<dbReference type="OMA" id="ITKAQPV"/>
<dbReference type="InterPro" id="IPR002013">
    <property type="entry name" value="SAC_dom"/>
</dbReference>
<accession>A0A803MYM8</accession>
<evidence type="ECO:0000256" key="1">
    <source>
        <dbReference type="SAM" id="Phobius"/>
    </source>
</evidence>
<dbReference type="EnsemblPlants" id="AUR62037308-RA">
    <property type="protein sequence ID" value="AUR62037308-RA:cds"/>
    <property type="gene ID" value="AUR62037308"/>
</dbReference>
<dbReference type="PROSITE" id="PS50275">
    <property type="entry name" value="SAC"/>
    <property type="match status" value="1"/>
</dbReference>
<dbReference type="PANTHER" id="PTHR45662">
    <property type="entry name" value="PHOSPHATIDYLINOSITIDE PHOSPHATASE SAC1"/>
    <property type="match status" value="1"/>
</dbReference>
<dbReference type="Proteomes" id="UP000596660">
    <property type="component" value="Unplaced"/>
</dbReference>
<protein>
    <recommendedName>
        <fullName evidence="2">SAC domain-containing protein</fullName>
    </recommendedName>
</protein>
<proteinExistence type="predicted"/>
<dbReference type="GO" id="GO:0046856">
    <property type="term" value="P:phosphatidylinositol dephosphorylation"/>
    <property type="evidence" value="ECO:0007669"/>
    <property type="project" value="TreeGrafter"/>
</dbReference>
<sequence length="625" mass="71021">MMGKVDAGHKLHARMRLWEFPDEYVIEPTDGTGGSFLSVSRVDGSMKLLGLYLFVITERECVGSYLGHPIYKVSSMKILSCDHSLKSSPAEQKSKETEFSSLLNAAEKTPGLYFSYDVNLTLSLRSSLNNIENNVGFVFVIETAKALMDPGDHKAASKLVYYWHKDMPDFIDLVLEFLSIGIPLFGGGMELCETYEGIMYFDCSPYYSFAAGDWRLHDLGDEAKTLPLWRQADPRYCWNNFIMEILIDNKLDPYLLPILQGRKDTIDVTLVARRCTRRTGTRMWRRGADSDGYAANFVETEQIVQINGYTASFVQVRGSMPFEWEQVVNLKYKPKFEVVNPEKAPQVAERHFLDLRKRYGAVLAVDLVNKTGGEGQLCEMYGNAMQQITNEEIRYLHFDFHRICGHIHFERLSRLYDQISEFLNKNRYLLLNEKGEKIEEQTGVVRSNCIDCLDRTNVTQSMIGRKMLEMQLRRIGVFGAEETISSHPKFDENFKILWANHGDNVSIQYSGTPALKGDYVRYGKRTFEGILKDGWNALSRYYLNNFCDGTKQDAIDMVHGHFIASTSRDMTAQPEKGGLEAFASLPLAFSLVLAGIVVAFMSLKQVQRYATAYAEQSISCDSGSQ</sequence>
<name>A0A803MYM8_CHEQI</name>
<feature type="domain" description="SAC" evidence="2">
    <location>
        <begin position="103"/>
        <end position="511"/>
    </location>
</feature>
<keyword evidence="1" id="KW-0812">Transmembrane</keyword>
<dbReference type="GO" id="GO:0043812">
    <property type="term" value="F:phosphatidylinositol-4-phosphate phosphatase activity"/>
    <property type="evidence" value="ECO:0007669"/>
    <property type="project" value="TreeGrafter"/>
</dbReference>
<organism evidence="3 4">
    <name type="scientific">Chenopodium quinoa</name>
    <name type="common">Quinoa</name>
    <dbReference type="NCBI Taxonomy" id="63459"/>
    <lineage>
        <taxon>Eukaryota</taxon>
        <taxon>Viridiplantae</taxon>
        <taxon>Streptophyta</taxon>
        <taxon>Embryophyta</taxon>
        <taxon>Tracheophyta</taxon>
        <taxon>Spermatophyta</taxon>
        <taxon>Magnoliopsida</taxon>
        <taxon>eudicotyledons</taxon>
        <taxon>Gunneridae</taxon>
        <taxon>Pentapetalae</taxon>
        <taxon>Caryophyllales</taxon>
        <taxon>Chenopodiaceae</taxon>
        <taxon>Chenopodioideae</taxon>
        <taxon>Atripliceae</taxon>
        <taxon>Chenopodium</taxon>
    </lineage>
</organism>
<evidence type="ECO:0000259" key="2">
    <source>
        <dbReference type="PROSITE" id="PS50275"/>
    </source>
</evidence>